<evidence type="ECO:0000313" key="5">
    <source>
        <dbReference type="Proteomes" id="UP001387364"/>
    </source>
</evidence>
<dbReference type="EC" id="1.14.11.64" evidence="4"/>
<dbReference type="NCBIfam" id="NF002814">
    <property type="entry name" value="PRK02963.1"/>
    <property type="match status" value="1"/>
</dbReference>
<dbReference type="GO" id="GO:0106343">
    <property type="term" value="F:glutarate dioxygenase activity"/>
    <property type="evidence" value="ECO:0007669"/>
    <property type="project" value="UniProtKB-EC"/>
</dbReference>
<dbReference type="RefSeq" id="WP_338752781.1">
    <property type="nucleotide sequence ID" value="NZ_CP147404.1"/>
</dbReference>
<keyword evidence="3" id="KW-0408">Iron</keyword>
<dbReference type="EMBL" id="CP147404">
    <property type="protein sequence ID" value="WXB93458.1"/>
    <property type="molecule type" value="Genomic_DNA"/>
</dbReference>
<sequence length="313" mass="36251">MSTMEKQAKKFIAKTPNYEVTSHPQSDRLYHIELDRTVVRAFLAKAKQEGVTVQHLEYTPYARRIVADYLLQLVGKEFQDVLRGILHDRETGGYTIGLQEETVDKEEYVIFATALTHIVGTPNFDSMTGKYYARFTVAHTDSSDSYLRQAYRLFTLHTDGTFVDEPTDWLLMMKMTEENAVGGESRLLHLDDWKELEKFSTHSLATHKFTYRAPSSKNVDQEVQRATFFNDNNKPCICYIDQFVYPDTIEEAKYLKELSDSMENDASVIELKLPVGDLVMLNNLFWLHGRAAFEVNTELNRELMRQRGRFAEI</sequence>
<name>A0ABZ2N6V7_9BACI</name>
<gene>
    <name evidence="4" type="primary">glaH</name>
    <name evidence="4" type="ORF">WDJ61_01960</name>
</gene>
<evidence type="ECO:0000256" key="3">
    <source>
        <dbReference type="ARBA" id="ARBA00023004"/>
    </source>
</evidence>
<protein>
    <submittedName>
        <fullName evidence="4">Glutarate dioxygenase GlaH</fullName>
        <ecNumber evidence="4">1.14.11.64</ecNumber>
    </submittedName>
</protein>
<evidence type="ECO:0000313" key="4">
    <source>
        <dbReference type="EMBL" id="WXB93458.1"/>
    </source>
</evidence>
<dbReference type="InterPro" id="IPR015038">
    <property type="entry name" value="GlaH"/>
</dbReference>
<proteinExistence type="predicted"/>
<keyword evidence="2 4" id="KW-0560">Oxidoreductase</keyword>
<reference evidence="4 5" key="1">
    <citation type="submission" date="2024-02" db="EMBL/GenBank/DDBJ databases">
        <title>Seven novel Bacillus-like species.</title>
        <authorList>
            <person name="Liu G."/>
        </authorList>
    </citation>
    <scope>NUCLEOTIDE SEQUENCE [LARGE SCALE GENOMIC DNA]</scope>
    <source>
        <strain evidence="4 5">FJAT-52991</strain>
    </source>
</reference>
<keyword evidence="4" id="KW-0223">Dioxygenase</keyword>
<dbReference type="Proteomes" id="UP001387364">
    <property type="component" value="Chromosome"/>
</dbReference>
<organism evidence="4 5">
    <name type="scientific">Bacillus kandeliae</name>
    <dbReference type="NCBI Taxonomy" id="3129297"/>
    <lineage>
        <taxon>Bacteria</taxon>
        <taxon>Bacillati</taxon>
        <taxon>Bacillota</taxon>
        <taxon>Bacilli</taxon>
        <taxon>Bacillales</taxon>
        <taxon>Bacillaceae</taxon>
        <taxon>Bacillus</taxon>
    </lineage>
</organism>
<dbReference type="Pfam" id="PF08943">
    <property type="entry name" value="CsiD"/>
    <property type="match status" value="1"/>
</dbReference>
<evidence type="ECO:0000256" key="2">
    <source>
        <dbReference type="ARBA" id="ARBA00023002"/>
    </source>
</evidence>
<dbReference type="Gene3D" id="3.60.130.10">
    <property type="entry name" value="Clavaminate synthase-like"/>
    <property type="match status" value="1"/>
</dbReference>
<dbReference type="InterPro" id="IPR042098">
    <property type="entry name" value="TauD-like_sf"/>
</dbReference>
<evidence type="ECO:0000256" key="1">
    <source>
        <dbReference type="ARBA" id="ARBA00022723"/>
    </source>
</evidence>
<dbReference type="SUPFAM" id="SSF51197">
    <property type="entry name" value="Clavaminate synthase-like"/>
    <property type="match status" value="1"/>
</dbReference>
<accession>A0ABZ2N6V7</accession>
<keyword evidence="1" id="KW-0479">Metal-binding</keyword>
<keyword evidence="5" id="KW-1185">Reference proteome</keyword>